<evidence type="ECO:0008006" key="5">
    <source>
        <dbReference type="Google" id="ProtNLM"/>
    </source>
</evidence>
<keyword evidence="4" id="KW-1185">Reference proteome</keyword>
<dbReference type="eggNOG" id="ENOG5034BGE">
    <property type="taxonomic scope" value="Bacteria"/>
</dbReference>
<dbReference type="STRING" id="907348.TresaDRAFT_1116"/>
<dbReference type="EMBL" id="AGRW01000049">
    <property type="protein sequence ID" value="EIC01507.1"/>
    <property type="molecule type" value="Genomic_DNA"/>
</dbReference>
<evidence type="ECO:0000313" key="3">
    <source>
        <dbReference type="EMBL" id="EIC01507.1"/>
    </source>
</evidence>
<dbReference type="OrthoDB" id="358240at2"/>
<sequence length="349" mass="38799">MERFSKAVKAAAFAALAAVAVHAENFKVGEIRELKLAEAESTATVSAGVNDALRIRLPDDMTYVCGIELNMRIPETIAAWRDSVAYSLYEDVARQKGSSELKGRRLSFATIPGRLSLNVYVPLTDEFNIKDNPYSERIPVMPKIIDNSVFFRFQLVMEDVPETFAGAMMDVTAKAVLIDKGTLSLTVEPAKQTDLPVLRSQGDGSKSEKKNAKAKPKDGKKFTVYIDDKPITSFRNVLLDTGEHHASIVSDSYRNELRTFVIDKARTTNLSVELRGIEPTLIFVCPVNTQIFFDEKQIENPKTAFIIEPGEHSVKMVVGDYEIVKTISAVNGRSYTMSLDIDASIYEEK</sequence>
<feature type="signal peptide" evidence="2">
    <location>
        <begin position="1"/>
        <end position="23"/>
    </location>
</feature>
<dbReference type="RefSeq" id="WP_002704785.1">
    <property type="nucleotide sequence ID" value="NZ_AGRW01000049.1"/>
</dbReference>
<organism evidence="3 4">
    <name type="scientific">Treponema saccharophilum DSM 2985</name>
    <dbReference type="NCBI Taxonomy" id="907348"/>
    <lineage>
        <taxon>Bacteria</taxon>
        <taxon>Pseudomonadati</taxon>
        <taxon>Spirochaetota</taxon>
        <taxon>Spirochaetia</taxon>
        <taxon>Spirochaetales</taxon>
        <taxon>Treponemataceae</taxon>
        <taxon>Treponema</taxon>
    </lineage>
</organism>
<keyword evidence="2" id="KW-0732">Signal</keyword>
<feature type="region of interest" description="Disordered" evidence="1">
    <location>
        <begin position="194"/>
        <end position="216"/>
    </location>
</feature>
<evidence type="ECO:0000256" key="2">
    <source>
        <dbReference type="SAM" id="SignalP"/>
    </source>
</evidence>
<accession>H7ELG6</accession>
<evidence type="ECO:0000256" key="1">
    <source>
        <dbReference type="SAM" id="MobiDB-lite"/>
    </source>
</evidence>
<feature type="chain" id="PRO_5003608801" description="PEGA domain-containing protein" evidence="2">
    <location>
        <begin position="24"/>
        <end position="349"/>
    </location>
</feature>
<evidence type="ECO:0000313" key="4">
    <source>
        <dbReference type="Proteomes" id="UP000003571"/>
    </source>
</evidence>
<proteinExistence type="predicted"/>
<comment type="caution">
    <text evidence="3">The sequence shown here is derived from an EMBL/GenBank/DDBJ whole genome shotgun (WGS) entry which is preliminary data.</text>
</comment>
<dbReference type="Proteomes" id="UP000003571">
    <property type="component" value="Unassembled WGS sequence"/>
</dbReference>
<dbReference type="AlphaFoldDB" id="H7ELG6"/>
<protein>
    <recommendedName>
        <fullName evidence="5">PEGA domain-containing protein</fullName>
    </recommendedName>
</protein>
<name>H7ELG6_9SPIR</name>
<gene>
    <name evidence="3" type="ORF">TresaDRAFT_1116</name>
</gene>
<feature type="compositionally biased region" description="Basic and acidic residues" evidence="1">
    <location>
        <begin position="205"/>
        <end position="216"/>
    </location>
</feature>
<dbReference type="PATRIC" id="fig|907348.3.peg.1752"/>
<reference evidence="3 4" key="1">
    <citation type="submission" date="2011-09" db="EMBL/GenBank/DDBJ databases">
        <title>The draft genome of Treponema saccharophilum DSM 2985.</title>
        <authorList>
            <consortium name="US DOE Joint Genome Institute (JGI-PGF)"/>
            <person name="Lucas S."/>
            <person name="Copeland A."/>
            <person name="Lapidus A."/>
            <person name="Glavina del Rio T."/>
            <person name="Dalin E."/>
            <person name="Tice H."/>
            <person name="Bruce D."/>
            <person name="Goodwin L."/>
            <person name="Pitluck S."/>
            <person name="Peters L."/>
            <person name="Kyrpides N."/>
            <person name="Mavromatis K."/>
            <person name="Ivanova N."/>
            <person name="Markowitz V."/>
            <person name="Cheng J.-F."/>
            <person name="Hugenholtz P."/>
            <person name="Woyke T."/>
            <person name="Wu D."/>
            <person name="Gronow S."/>
            <person name="Wellnitz S."/>
            <person name="Brambilla E."/>
            <person name="Klenk H.-P."/>
            <person name="Eisen J.A."/>
        </authorList>
    </citation>
    <scope>NUCLEOTIDE SEQUENCE [LARGE SCALE GENOMIC DNA]</scope>
    <source>
        <strain evidence="3 4">DSM 2985</strain>
    </source>
</reference>